<evidence type="ECO:0008006" key="3">
    <source>
        <dbReference type="Google" id="ProtNLM"/>
    </source>
</evidence>
<dbReference type="InterPro" id="IPR057369">
    <property type="entry name" value="VG15"/>
</dbReference>
<protein>
    <recommendedName>
        <fullName evidence="3">Phage head morphogenesis domain-containing protein</fullName>
    </recommendedName>
</protein>
<dbReference type="Pfam" id="PF25310">
    <property type="entry name" value="VG15"/>
    <property type="match status" value="1"/>
</dbReference>
<organism evidence="1 2">
    <name type="scientific">Nonomuraea purpurea</name>
    <dbReference type="NCBI Taxonomy" id="1849276"/>
    <lineage>
        <taxon>Bacteria</taxon>
        <taxon>Bacillati</taxon>
        <taxon>Actinomycetota</taxon>
        <taxon>Actinomycetes</taxon>
        <taxon>Streptosporangiales</taxon>
        <taxon>Streptosporangiaceae</taxon>
        <taxon>Nonomuraea</taxon>
    </lineage>
</organism>
<keyword evidence="2" id="KW-1185">Reference proteome</keyword>
<evidence type="ECO:0000313" key="1">
    <source>
        <dbReference type="EMBL" id="MFC4006631.1"/>
    </source>
</evidence>
<accession>A0ABV8FY46</accession>
<sequence>MATPQEIAAAHQQRQRGIILALVAMILGWWRRIDRERLTESWQAGVGPSIVEMMARAQTDVAALVPLYLRDLARAQDVSPPAFEVVPEAFSGIASDGRPLESLMYQPVIALKRLLAEGVPMDEAMRRATAHMTMIAATQAADAGRGAVEAGMTANRQWVMYVRVVNLPACSRCIILAGKVYSHSTGFQRHPNCDCTMQPVTSDDVSISSPRDLFEQMSEADQDRRFGKAGAEAVRLGADLGQVVNARRGMQTAGGRIVTTTGATRRGAAGRRLRGQVRLMPEQILKDAGGDRDQAIEMLRRHGFIT</sequence>
<dbReference type="EMBL" id="JBHSBI010000002">
    <property type="protein sequence ID" value="MFC4006631.1"/>
    <property type="molecule type" value="Genomic_DNA"/>
</dbReference>
<proteinExistence type="predicted"/>
<dbReference type="Proteomes" id="UP001595851">
    <property type="component" value="Unassembled WGS sequence"/>
</dbReference>
<evidence type="ECO:0000313" key="2">
    <source>
        <dbReference type="Proteomes" id="UP001595851"/>
    </source>
</evidence>
<name>A0ABV8FY46_9ACTN</name>
<reference evidence="2" key="1">
    <citation type="journal article" date="2019" name="Int. J. Syst. Evol. Microbiol.">
        <title>The Global Catalogue of Microorganisms (GCM) 10K type strain sequencing project: providing services to taxonomists for standard genome sequencing and annotation.</title>
        <authorList>
            <consortium name="The Broad Institute Genomics Platform"/>
            <consortium name="The Broad Institute Genome Sequencing Center for Infectious Disease"/>
            <person name="Wu L."/>
            <person name="Ma J."/>
        </authorList>
    </citation>
    <scope>NUCLEOTIDE SEQUENCE [LARGE SCALE GENOMIC DNA]</scope>
    <source>
        <strain evidence="2">TBRC 1276</strain>
    </source>
</reference>
<dbReference type="RefSeq" id="WP_379526770.1">
    <property type="nucleotide sequence ID" value="NZ_JBHSBI010000002.1"/>
</dbReference>
<gene>
    <name evidence="1" type="ORF">ACFOY2_05325</name>
</gene>
<comment type="caution">
    <text evidence="1">The sequence shown here is derived from an EMBL/GenBank/DDBJ whole genome shotgun (WGS) entry which is preliminary data.</text>
</comment>